<evidence type="ECO:0000256" key="4">
    <source>
        <dbReference type="ARBA" id="ARBA00022737"/>
    </source>
</evidence>
<feature type="compositionally biased region" description="Basic and acidic residues" evidence="12">
    <location>
        <begin position="1"/>
        <end position="12"/>
    </location>
</feature>
<dbReference type="Pfam" id="PF00096">
    <property type="entry name" value="zf-C2H2"/>
    <property type="match status" value="5"/>
</dbReference>
<evidence type="ECO:0000256" key="8">
    <source>
        <dbReference type="ARBA" id="ARBA00023125"/>
    </source>
</evidence>
<dbReference type="SMART" id="SM00355">
    <property type="entry name" value="ZnF_C2H2"/>
    <property type="match status" value="7"/>
</dbReference>
<feature type="region of interest" description="Disordered" evidence="12">
    <location>
        <begin position="1"/>
        <end position="74"/>
    </location>
</feature>
<dbReference type="GO" id="GO:0003700">
    <property type="term" value="F:DNA-binding transcription factor activity"/>
    <property type="evidence" value="ECO:0007669"/>
    <property type="project" value="TreeGrafter"/>
</dbReference>
<keyword evidence="8" id="KW-0238">DNA-binding</keyword>
<evidence type="ECO:0000259" key="13">
    <source>
        <dbReference type="PROSITE" id="PS50157"/>
    </source>
</evidence>
<dbReference type="GO" id="GO:0006357">
    <property type="term" value="P:regulation of transcription by RNA polymerase II"/>
    <property type="evidence" value="ECO:0007669"/>
    <property type="project" value="TreeGrafter"/>
</dbReference>
<name>A0A3P9B2V0_9CICH</name>
<evidence type="ECO:0000256" key="3">
    <source>
        <dbReference type="ARBA" id="ARBA00022723"/>
    </source>
</evidence>
<evidence type="ECO:0000256" key="6">
    <source>
        <dbReference type="ARBA" id="ARBA00022833"/>
    </source>
</evidence>
<reference evidence="14" key="3">
    <citation type="submission" date="2025-09" db="UniProtKB">
        <authorList>
            <consortium name="Ensembl"/>
        </authorList>
    </citation>
    <scope>IDENTIFICATION</scope>
</reference>
<evidence type="ECO:0000256" key="1">
    <source>
        <dbReference type="ARBA" id="ARBA00004123"/>
    </source>
</evidence>
<keyword evidence="10" id="KW-0539">Nucleus</keyword>
<evidence type="ECO:0000256" key="11">
    <source>
        <dbReference type="PROSITE-ProRule" id="PRU00042"/>
    </source>
</evidence>
<evidence type="ECO:0000256" key="12">
    <source>
        <dbReference type="SAM" id="MobiDB-lite"/>
    </source>
</evidence>
<dbReference type="PANTHER" id="PTHR24390">
    <property type="entry name" value="ZINC FINGER PROTEIN"/>
    <property type="match status" value="1"/>
</dbReference>
<dbReference type="GeneTree" id="ENSGT01150000286971"/>
<dbReference type="FunFam" id="3.30.160.60:FF:000100">
    <property type="entry name" value="Zinc finger 45-like"/>
    <property type="match status" value="1"/>
</dbReference>
<dbReference type="PANTHER" id="PTHR24390:SF244">
    <property type="entry name" value="LD33778P-RELATED"/>
    <property type="match status" value="1"/>
</dbReference>
<dbReference type="InterPro" id="IPR036236">
    <property type="entry name" value="Znf_C2H2_sf"/>
</dbReference>
<keyword evidence="9" id="KW-0804">Transcription</keyword>
<comment type="similarity">
    <text evidence="2">Belongs to the krueppel C2H2-type zinc-finger protein family.</text>
</comment>
<dbReference type="PROSITE" id="PS00028">
    <property type="entry name" value="ZINC_FINGER_C2H2_1"/>
    <property type="match status" value="6"/>
</dbReference>
<reference evidence="14 15" key="1">
    <citation type="journal article" date="2014" name="Nature">
        <title>The genomic substrate for adaptive radiation in African cichlid fish.</title>
        <authorList>
            <person name="Brawand D."/>
            <person name="Wagner C.E."/>
            <person name="Li Y.I."/>
            <person name="Malinsky M."/>
            <person name="Keller I."/>
            <person name="Fan S."/>
            <person name="Simakov O."/>
            <person name="Ng A.Y."/>
            <person name="Lim Z.W."/>
            <person name="Bezault E."/>
            <person name="Turner-Maier J."/>
            <person name="Johnson J."/>
            <person name="Alcazar R."/>
            <person name="Noh H.J."/>
            <person name="Russell P."/>
            <person name="Aken B."/>
            <person name="Alfoldi J."/>
            <person name="Amemiya C."/>
            <person name="Azzouzi N."/>
            <person name="Baroiller J.F."/>
            <person name="Barloy-Hubler F."/>
            <person name="Berlin A."/>
            <person name="Bloomquist R."/>
            <person name="Carleton K.L."/>
            <person name="Conte M.A."/>
            <person name="D'Cotta H."/>
            <person name="Eshel O."/>
            <person name="Gaffney L."/>
            <person name="Galibert F."/>
            <person name="Gante H.F."/>
            <person name="Gnerre S."/>
            <person name="Greuter L."/>
            <person name="Guyon R."/>
            <person name="Haddad N.S."/>
            <person name="Haerty W."/>
            <person name="Harris R.M."/>
            <person name="Hofmann H.A."/>
            <person name="Hourlier T."/>
            <person name="Hulata G."/>
            <person name="Jaffe D.B."/>
            <person name="Lara M."/>
            <person name="Lee A.P."/>
            <person name="MacCallum I."/>
            <person name="Mwaiko S."/>
            <person name="Nikaido M."/>
            <person name="Nishihara H."/>
            <person name="Ozouf-Costaz C."/>
            <person name="Penman D.J."/>
            <person name="Przybylski D."/>
            <person name="Rakotomanga M."/>
            <person name="Renn S.C.P."/>
            <person name="Ribeiro F.J."/>
            <person name="Ron M."/>
            <person name="Salzburger W."/>
            <person name="Sanchez-Pulido L."/>
            <person name="Santos M.E."/>
            <person name="Searle S."/>
            <person name="Sharpe T."/>
            <person name="Swofford R."/>
            <person name="Tan F.J."/>
            <person name="Williams L."/>
            <person name="Young S."/>
            <person name="Yin S."/>
            <person name="Okada N."/>
            <person name="Kocher T.D."/>
            <person name="Miska E.A."/>
            <person name="Lander E.S."/>
            <person name="Venkatesh B."/>
            <person name="Fernald R.D."/>
            <person name="Meyer A."/>
            <person name="Ponting C.P."/>
            <person name="Streelman J.T."/>
            <person name="Lindblad-Toh K."/>
            <person name="Seehausen O."/>
            <person name="Di Palma F."/>
        </authorList>
    </citation>
    <scope>NUCLEOTIDE SEQUENCE</scope>
</reference>
<evidence type="ECO:0000256" key="9">
    <source>
        <dbReference type="ARBA" id="ARBA00023163"/>
    </source>
</evidence>
<keyword evidence="5 11" id="KW-0863">Zinc-finger</keyword>
<proteinExistence type="inferred from homology"/>
<keyword evidence="6" id="KW-0862">Zinc</keyword>
<feature type="domain" description="C2H2-type" evidence="13">
    <location>
        <begin position="260"/>
        <end position="287"/>
    </location>
</feature>
<feature type="domain" description="C2H2-type" evidence="13">
    <location>
        <begin position="288"/>
        <end position="315"/>
    </location>
</feature>
<feature type="compositionally biased region" description="Basic and acidic residues" evidence="12">
    <location>
        <begin position="50"/>
        <end position="74"/>
    </location>
</feature>
<dbReference type="FunFam" id="3.30.160.60:FF:002716">
    <property type="entry name" value="Zinc finger protein 212"/>
    <property type="match status" value="1"/>
</dbReference>
<evidence type="ECO:0000256" key="7">
    <source>
        <dbReference type="ARBA" id="ARBA00023015"/>
    </source>
</evidence>
<dbReference type="FunFam" id="3.30.160.60:FF:000710">
    <property type="entry name" value="Zinc finger protein 768"/>
    <property type="match status" value="1"/>
</dbReference>
<feature type="domain" description="C2H2-type" evidence="13">
    <location>
        <begin position="124"/>
        <end position="152"/>
    </location>
</feature>
<dbReference type="GO" id="GO:0008270">
    <property type="term" value="F:zinc ion binding"/>
    <property type="evidence" value="ECO:0007669"/>
    <property type="project" value="UniProtKB-KW"/>
</dbReference>
<protein>
    <submittedName>
        <fullName evidence="14">Oocyte zinc finger protein XlCOF6</fullName>
    </submittedName>
</protein>
<evidence type="ECO:0000313" key="15">
    <source>
        <dbReference type="Proteomes" id="UP000265160"/>
    </source>
</evidence>
<dbReference type="InterPro" id="IPR013087">
    <property type="entry name" value="Znf_C2H2_type"/>
</dbReference>
<feature type="domain" description="C2H2-type" evidence="13">
    <location>
        <begin position="204"/>
        <end position="231"/>
    </location>
</feature>
<keyword evidence="4" id="KW-0677">Repeat</keyword>
<dbReference type="FunFam" id="3.30.160.60:FF:002343">
    <property type="entry name" value="Zinc finger protein 33A"/>
    <property type="match status" value="1"/>
</dbReference>
<dbReference type="Proteomes" id="UP000265160">
    <property type="component" value="LG11"/>
</dbReference>
<evidence type="ECO:0000313" key="14">
    <source>
        <dbReference type="Ensembl" id="ENSMZEP00005004226.1"/>
    </source>
</evidence>
<dbReference type="FunFam" id="3.30.160.60:FF:001498">
    <property type="entry name" value="Zinc finger protein 404"/>
    <property type="match status" value="1"/>
</dbReference>
<evidence type="ECO:0000256" key="10">
    <source>
        <dbReference type="ARBA" id="ARBA00023242"/>
    </source>
</evidence>
<dbReference type="Gene3D" id="3.30.160.60">
    <property type="entry name" value="Classic Zinc Finger"/>
    <property type="match status" value="7"/>
</dbReference>
<sequence>MKSTKGEAKTEETQSDAVTIKAEHKLEQGSDGEEGFSEVYTNGHGLNIQIKEEPHSQEISEEHSEGTEDTKPDTITDAYISQGHIKEEFDSYHPPHYEFTEAAVKEEPESWVKEEREKSSSEFFPCPHCTVSFTDLDFLEKHVKWVHQKQYLAKLNTCFSSRTLNLIPKYSCGASHQCGDCGLKIGDLGALKIHLRTHTGERPYHCTVCGSRFIRLAHLRNHQRTHTGERPYKCTECDKSFTQSGDLVKHKRIHSGEKPFECPECHRCYTSSGDLGKHRRSHTNLRPYTCQECGKSFRLSGHLKTHMLTHTGEKPYSCPKCLRRFARSHHLSGHVAKCR</sequence>
<reference evidence="14" key="2">
    <citation type="submission" date="2025-08" db="UniProtKB">
        <authorList>
            <consortium name="Ensembl"/>
        </authorList>
    </citation>
    <scope>IDENTIFICATION</scope>
</reference>
<dbReference type="GO" id="GO:0005634">
    <property type="term" value="C:nucleus"/>
    <property type="evidence" value="ECO:0007669"/>
    <property type="project" value="UniProtKB-SubCell"/>
</dbReference>
<feature type="domain" description="C2H2-type" evidence="13">
    <location>
        <begin position="176"/>
        <end position="203"/>
    </location>
</feature>
<dbReference type="AlphaFoldDB" id="A0A3P9B2V0"/>
<accession>A0A3P9B2V0</accession>
<evidence type="ECO:0000256" key="5">
    <source>
        <dbReference type="ARBA" id="ARBA00022771"/>
    </source>
</evidence>
<dbReference type="SUPFAM" id="SSF57667">
    <property type="entry name" value="beta-beta-alpha zinc fingers"/>
    <property type="match status" value="3"/>
</dbReference>
<dbReference type="PROSITE" id="PS50157">
    <property type="entry name" value="ZINC_FINGER_C2H2_2"/>
    <property type="match status" value="6"/>
</dbReference>
<keyword evidence="15" id="KW-1185">Reference proteome</keyword>
<dbReference type="GO" id="GO:0000978">
    <property type="term" value="F:RNA polymerase II cis-regulatory region sequence-specific DNA binding"/>
    <property type="evidence" value="ECO:0007669"/>
    <property type="project" value="TreeGrafter"/>
</dbReference>
<feature type="domain" description="C2H2-type" evidence="13">
    <location>
        <begin position="232"/>
        <end position="259"/>
    </location>
</feature>
<comment type="subcellular location">
    <subcellularLocation>
        <location evidence="1">Nucleus</location>
    </subcellularLocation>
</comment>
<keyword evidence="3" id="KW-0479">Metal-binding</keyword>
<keyword evidence="7" id="KW-0805">Transcription regulation</keyword>
<evidence type="ECO:0000256" key="2">
    <source>
        <dbReference type="ARBA" id="ARBA00006991"/>
    </source>
</evidence>
<dbReference type="Ensembl" id="ENSMZET00005004404.1">
    <property type="protein sequence ID" value="ENSMZEP00005004226.1"/>
    <property type="gene ID" value="ENSMZEG00005003272.1"/>
</dbReference>
<organism evidence="14 15">
    <name type="scientific">Maylandia zebra</name>
    <name type="common">zebra mbuna</name>
    <dbReference type="NCBI Taxonomy" id="106582"/>
    <lineage>
        <taxon>Eukaryota</taxon>
        <taxon>Metazoa</taxon>
        <taxon>Chordata</taxon>
        <taxon>Craniata</taxon>
        <taxon>Vertebrata</taxon>
        <taxon>Euteleostomi</taxon>
        <taxon>Actinopterygii</taxon>
        <taxon>Neopterygii</taxon>
        <taxon>Teleostei</taxon>
        <taxon>Neoteleostei</taxon>
        <taxon>Acanthomorphata</taxon>
        <taxon>Ovalentaria</taxon>
        <taxon>Cichlomorphae</taxon>
        <taxon>Cichliformes</taxon>
        <taxon>Cichlidae</taxon>
        <taxon>African cichlids</taxon>
        <taxon>Pseudocrenilabrinae</taxon>
        <taxon>Haplochromini</taxon>
        <taxon>Maylandia</taxon>
        <taxon>Maylandia zebra complex</taxon>
    </lineage>
</organism>